<gene>
    <name evidence="2" type="ORF">BE221DRAFT_119690</name>
</gene>
<name>A0A1Y5I1J7_OSTTA</name>
<feature type="non-terminal residue" evidence="2">
    <location>
        <position position="1"/>
    </location>
</feature>
<organism evidence="2">
    <name type="scientific">Ostreococcus tauri</name>
    <name type="common">Marine green alga</name>
    <dbReference type="NCBI Taxonomy" id="70448"/>
    <lineage>
        <taxon>Eukaryota</taxon>
        <taxon>Viridiplantae</taxon>
        <taxon>Chlorophyta</taxon>
        <taxon>Mamiellophyceae</taxon>
        <taxon>Mamiellales</taxon>
        <taxon>Bathycoccaceae</taxon>
        <taxon>Ostreococcus</taxon>
    </lineage>
</organism>
<evidence type="ECO:0000313" key="2">
    <source>
        <dbReference type="EMBL" id="OUS43379.1"/>
    </source>
</evidence>
<dbReference type="Proteomes" id="UP000195557">
    <property type="component" value="Unassembled WGS sequence"/>
</dbReference>
<sequence length="310" mass="33878">HFLLGRLLGPERDRVGDELRVLLHQVLQAAFFEVLKLIILEVEDHLGTAAELARARVLGHREGAAGLGFPTVAFVVVVLGVHDNLLSNKVGGVETDAELADHGNVGARSERLHECLGTGSRNRTEVVDQISLGHTDAAVDDGQRVVRLVRDDVNEQLGLRLELGLIRQTLEANLIESIGGVTARARTQSSVSWSKRGKPTSRYLLLLLLENAREVGVEDASTRPCLRSRPFADTTDAHRARNVSHESNSPLERPLDRAHRSRRPKSVDSSAHAPVASSPRPSRSRASDALDALDALAYLINSRKKISLFE</sequence>
<feature type="compositionally biased region" description="Low complexity" evidence="1">
    <location>
        <begin position="267"/>
        <end position="281"/>
    </location>
</feature>
<reference evidence="2" key="1">
    <citation type="submission" date="2017-04" db="EMBL/GenBank/DDBJ databases">
        <title>Population genomics of picophytoplankton unveils novel chromosome hypervariability.</title>
        <authorList>
            <consortium name="DOE Joint Genome Institute"/>
            <person name="Blanc-Mathieu R."/>
            <person name="Krasovec M."/>
            <person name="Hebrard M."/>
            <person name="Yau S."/>
            <person name="Desgranges E."/>
            <person name="Martin J."/>
            <person name="Schackwitz W."/>
            <person name="Kuo A."/>
            <person name="Salin G."/>
            <person name="Donnadieu C."/>
            <person name="Desdevises Y."/>
            <person name="Sanchez-Ferandin S."/>
            <person name="Moreau H."/>
            <person name="Rivals E."/>
            <person name="Grigoriev I.V."/>
            <person name="Grimsley N."/>
            <person name="Eyre-Walker A."/>
            <person name="Piganeau G."/>
        </authorList>
    </citation>
    <scope>NUCLEOTIDE SEQUENCE [LARGE SCALE GENOMIC DNA]</scope>
    <source>
        <strain evidence="2">RCC 1115</strain>
    </source>
</reference>
<feature type="region of interest" description="Disordered" evidence="1">
    <location>
        <begin position="219"/>
        <end position="287"/>
    </location>
</feature>
<proteinExistence type="predicted"/>
<protein>
    <submittedName>
        <fullName evidence="2">Uncharacterized protein</fullName>
    </submittedName>
</protein>
<dbReference type="EMBL" id="KZ155832">
    <property type="protein sequence ID" value="OUS43379.1"/>
    <property type="molecule type" value="Genomic_DNA"/>
</dbReference>
<accession>A0A1Y5I1J7</accession>
<evidence type="ECO:0000256" key="1">
    <source>
        <dbReference type="SAM" id="MobiDB-lite"/>
    </source>
</evidence>
<dbReference type="AlphaFoldDB" id="A0A1Y5I1J7"/>